<dbReference type="EMBL" id="SRLD01000041">
    <property type="protein sequence ID" value="TGE14113.1"/>
    <property type="molecule type" value="Genomic_DNA"/>
</dbReference>
<sequence length="63" mass="7620">MPDHYEFYLFYKRPKRRRYLLGLFSATDADYTTEVHGQTLQQVALALQELLRHEYDALDQKVR</sequence>
<dbReference type="AlphaFoldDB" id="A0A4Z0PG65"/>
<keyword evidence="2" id="KW-1185">Reference proteome</keyword>
<protein>
    <submittedName>
        <fullName evidence="1">Uncharacterized protein</fullName>
    </submittedName>
</protein>
<gene>
    <name evidence="1" type="ORF">E5J99_17380</name>
</gene>
<dbReference type="Proteomes" id="UP000297739">
    <property type="component" value="Unassembled WGS sequence"/>
</dbReference>
<accession>A0A4Z0PG65</accession>
<proteinExistence type="predicted"/>
<name>A0A4Z0PG65_9BACT</name>
<evidence type="ECO:0000313" key="2">
    <source>
        <dbReference type="Proteomes" id="UP000297739"/>
    </source>
</evidence>
<comment type="caution">
    <text evidence="1">The sequence shown here is derived from an EMBL/GenBank/DDBJ whole genome shotgun (WGS) entry which is preliminary data.</text>
</comment>
<dbReference type="OrthoDB" id="1122055at2"/>
<dbReference type="RefSeq" id="WP_135499091.1">
    <property type="nucleotide sequence ID" value="NZ_SRLD01000041.1"/>
</dbReference>
<evidence type="ECO:0000313" key="1">
    <source>
        <dbReference type="EMBL" id="TGE14113.1"/>
    </source>
</evidence>
<reference evidence="1 2" key="1">
    <citation type="submission" date="2019-04" db="EMBL/GenBank/DDBJ databases">
        <authorList>
            <person name="Feng G."/>
            <person name="Zhang J."/>
            <person name="Zhu H."/>
        </authorList>
    </citation>
    <scope>NUCLEOTIDE SEQUENCE [LARGE SCALE GENOMIC DNA]</scope>
    <source>
        <strain evidence="1 2">JCM 17223</strain>
    </source>
</reference>
<organism evidence="1 2">
    <name type="scientific">Hymenobacter elongatus</name>
    <dbReference type="NCBI Taxonomy" id="877208"/>
    <lineage>
        <taxon>Bacteria</taxon>
        <taxon>Pseudomonadati</taxon>
        <taxon>Bacteroidota</taxon>
        <taxon>Cytophagia</taxon>
        <taxon>Cytophagales</taxon>
        <taxon>Hymenobacteraceae</taxon>
        <taxon>Hymenobacter</taxon>
    </lineage>
</organism>